<dbReference type="GO" id="GO:0016787">
    <property type="term" value="F:hydrolase activity"/>
    <property type="evidence" value="ECO:0007669"/>
    <property type="project" value="UniProtKB-KW"/>
</dbReference>
<dbReference type="InterPro" id="IPR019819">
    <property type="entry name" value="Carboxylesterase_B_CS"/>
</dbReference>
<dbReference type="Proteomes" id="UP000431913">
    <property type="component" value="Unassembled WGS sequence"/>
</dbReference>
<reference evidence="5 6" key="1">
    <citation type="submission" date="2019-08" db="EMBL/GenBank/DDBJ databases">
        <title>In-depth cultivation of the pig gut microbiome towards novel bacterial diversity and tailored functional studies.</title>
        <authorList>
            <person name="Wylensek D."/>
            <person name="Hitch T.C.A."/>
            <person name="Clavel T."/>
        </authorList>
    </citation>
    <scope>NUCLEOTIDE SEQUENCE [LARGE SCALE GENOMIC DNA]</scope>
    <source>
        <strain evidence="5 6">WCA3-601-WT-6J</strain>
    </source>
</reference>
<organism evidence="5 6">
    <name type="scientific">Ruthenibacterium lactatiformans</name>
    <dbReference type="NCBI Taxonomy" id="1550024"/>
    <lineage>
        <taxon>Bacteria</taxon>
        <taxon>Bacillati</taxon>
        <taxon>Bacillota</taxon>
        <taxon>Clostridia</taxon>
        <taxon>Eubacteriales</taxon>
        <taxon>Oscillospiraceae</taxon>
        <taxon>Ruthenibacterium</taxon>
    </lineage>
</organism>
<comment type="caution">
    <text evidence="5">The sequence shown here is derived from an EMBL/GenBank/DDBJ whole genome shotgun (WGS) entry which is preliminary data.</text>
</comment>
<evidence type="ECO:0000313" key="5">
    <source>
        <dbReference type="EMBL" id="MST92898.1"/>
    </source>
</evidence>
<dbReference type="EC" id="3.1.1.-" evidence="3"/>
<evidence type="ECO:0000256" key="1">
    <source>
        <dbReference type="ARBA" id="ARBA00005964"/>
    </source>
</evidence>
<dbReference type="Gene3D" id="3.40.50.1820">
    <property type="entry name" value="alpha/beta hydrolase"/>
    <property type="match status" value="1"/>
</dbReference>
<dbReference type="InterPro" id="IPR050309">
    <property type="entry name" value="Type-B_Carboxylest/Lipase"/>
</dbReference>
<accession>A0A6I2UA46</accession>
<dbReference type="PROSITE" id="PS00122">
    <property type="entry name" value="CARBOXYLESTERASE_B_1"/>
    <property type="match status" value="1"/>
</dbReference>
<dbReference type="InterPro" id="IPR019826">
    <property type="entry name" value="Carboxylesterase_B_AS"/>
</dbReference>
<dbReference type="InterPro" id="IPR029058">
    <property type="entry name" value="AB_hydrolase_fold"/>
</dbReference>
<evidence type="ECO:0000259" key="4">
    <source>
        <dbReference type="Pfam" id="PF00135"/>
    </source>
</evidence>
<gene>
    <name evidence="5" type="ORF">FYJ76_13325</name>
</gene>
<dbReference type="PANTHER" id="PTHR11559">
    <property type="entry name" value="CARBOXYLESTERASE"/>
    <property type="match status" value="1"/>
</dbReference>
<feature type="domain" description="Carboxylesterase type B" evidence="4">
    <location>
        <begin position="17"/>
        <end position="493"/>
    </location>
</feature>
<dbReference type="PROSITE" id="PS00941">
    <property type="entry name" value="CARBOXYLESTERASE_B_2"/>
    <property type="match status" value="1"/>
</dbReference>
<protein>
    <recommendedName>
        <fullName evidence="3">Carboxylic ester hydrolase</fullName>
        <ecNumber evidence="3">3.1.1.-</ecNumber>
    </recommendedName>
</protein>
<keyword evidence="2 3" id="KW-0378">Hydrolase</keyword>
<proteinExistence type="inferred from homology"/>
<dbReference type="InterPro" id="IPR002018">
    <property type="entry name" value="CarbesteraseB"/>
</dbReference>
<evidence type="ECO:0000256" key="2">
    <source>
        <dbReference type="ARBA" id="ARBA00022801"/>
    </source>
</evidence>
<dbReference type="RefSeq" id="WP_154523440.1">
    <property type="nucleotide sequence ID" value="NZ_CATXDA010000002.1"/>
</dbReference>
<dbReference type="EMBL" id="VUNJ01000016">
    <property type="protein sequence ID" value="MST92898.1"/>
    <property type="molecule type" value="Genomic_DNA"/>
</dbReference>
<evidence type="ECO:0000313" key="6">
    <source>
        <dbReference type="Proteomes" id="UP000431913"/>
    </source>
</evidence>
<dbReference type="Pfam" id="PF00135">
    <property type="entry name" value="COesterase"/>
    <property type="match status" value="1"/>
</dbReference>
<dbReference type="AlphaFoldDB" id="A0A6I2UA46"/>
<comment type="similarity">
    <text evidence="1 3">Belongs to the type-B carboxylesterase/lipase family.</text>
</comment>
<sequence>MSESKTNNFTVTDFENAKIRVEQGWLQGYTEEVPNGTLKIFKGIPYAAPPVGNLRFRRPQNPGRWRGIRRATQYSAAAVQHVQEFGDEKANVHGVPQMLAPSQYEEDCLYLNVWSPAKTQEDKLPVFIWVHGGGMIAGSGVEVVCAGEGLAGRKDVIVVTLNYRLGLFGFFAHPELAEEGGGTCGNYGLYDIRKACLWVKENIAAFGGDPNNITVAGQSGGARATGSLLVSPLMNGIVQHISVESGAITFGGACPITRQEVEAACQELMDYVGASGIEDLRKMDAWDLFDAYEKVVPTGALGNIRFCIDGEFLPENYYERITAGKINDFDVMIGSCAQEWLVRRGKGLPLEEYHKHLRTAFPDAYEQMKQWYPATNEIEAEKACSTIASDMMAISSLYVAKMCHRKGKKAYVWIMNKENETKKGHDLGCPHCAEMPYVFGRVDSGERDPFFHYHWVGADYDFMELIQDYWYHFAKNGDPNSEGRPVWKNYTEDFDVCILGNDTHMLPKEEQARYRYLFDRISAKGSDTRMVGSVVGLPAID</sequence>
<evidence type="ECO:0000256" key="3">
    <source>
        <dbReference type="RuleBase" id="RU361235"/>
    </source>
</evidence>
<name>A0A6I2UA46_9FIRM</name>
<dbReference type="SUPFAM" id="SSF53474">
    <property type="entry name" value="alpha/beta-Hydrolases"/>
    <property type="match status" value="1"/>
</dbReference>